<keyword evidence="3" id="KW-1185">Reference proteome</keyword>
<dbReference type="AlphaFoldDB" id="A0A345T2V9"/>
<dbReference type="PANTHER" id="PTHR31642">
    <property type="entry name" value="TRICHOTHECENE 3-O-ACETYLTRANSFERASE"/>
    <property type="match status" value="1"/>
</dbReference>
<dbReference type="GO" id="GO:0016747">
    <property type="term" value="F:acyltransferase activity, transferring groups other than amino-acyl groups"/>
    <property type="evidence" value="ECO:0007669"/>
    <property type="project" value="TreeGrafter"/>
</dbReference>
<dbReference type="SUPFAM" id="SSF52777">
    <property type="entry name" value="CoA-dependent acyltransferases"/>
    <property type="match status" value="1"/>
</dbReference>
<dbReference type="InterPro" id="IPR050317">
    <property type="entry name" value="Plant_Fungal_Acyltransferase"/>
</dbReference>
<dbReference type="EMBL" id="CP031264">
    <property type="protein sequence ID" value="AXI80314.1"/>
    <property type="molecule type" value="Genomic_DNA"/>
</dbReference>
<protein>
    <recommendedName>
        <fullName evidence="4">Transferase</fullName>
    </recommendedName>
</protein>
<keyword evidence="1" id="KW-0808">Transferase</keyword>
<evidence type="ECO:0008006" key="4">
    <source>
        <dbReference type="Google" id="ProtNLM"/>
    </source>
</evidence>
<dbReference type="PANTHER" id="PTHR31642:SF310">
    <property type="entry name" value="FATTY ALCOHOL:CAFFEOYL-COA ACYLTRANSFERASE"/>
    <property type="match status" value="1"/>
</dbReference>
<dbReference type="Pfam" id="PF02458">
    <property type="entry name" value="Transferase"/>
    <property type="match status" value="1"/>
</dbReference>
<dbReference type="KEGG" id="stri:C7M71_025855"/>
<dbReference type="Proteomes" id="UP000249340">
    <property type="component" value="Chromosome"/>
</dbReference>
<evidence type="ECO:0000313" key="3">
    <source>
        <dbReference type="Proteomes" id="UP000249340"/>
    </source>
</evidence>
<sequence length="458" mass="50094">MTTFRTPVKSRTEQTFRVRAGEASGDRVRLSGYDLLTGPVYTPLTFFYRRTLDGAALRASLARTLRHYPMLAGRLKRDADGGLSVLCDDAGARFVEASSPDPMPDYGPDRRAEPVVGNFLREVGPFRVVDRDTPLLKVRLTRMRGGGSILGVVINHSLADGSSSLAFLESWSRVHRGLAPAAPCHDRGLLDALGEPARSAEAIRDRAFVAVPRRTHLHATARLGFKRLATVATRFAAAEVAALKEVATADLAGTGRWVSTNDALTAHLWQVLGRLRARPDAATEWLGLVVGAQSQLGGALPEGYWGNCVTNSWTGTTAAELRSRPLGETARAIRAGLEANTEEKVRDEIAFLNAHRRLGVSRRVMSTRAFDVFDTAVTVNNWSRFPLYRIDLGAGTPFWYEFPDLPIPTVHIAPTPDGDGGRDVYLCLPLPHAEEIRTRPWQERLHCHAPSLPGARAS</sequence>
<evidence type="ECO:0000256" key="1">
    <source>
        <dbReference type="ARBA" id="ARBA00022679"/>
    </source>
</evidence>
<dbReference type="OrthoDB" id="3920163at2"/>
<organism evidence="2 3">
    <name type="scientific">Peterkaempfera bronchialis</name>
    <dbReference type="NCBI Taxonomy" id="2126346"/>
    <lineage>
        <taxon>Bacteria</taxon>
        <taxon>Bacillati</taxon>
        <taxon>Actinomycetota</taxon>
        <taxon>Actinomycetes</taxon>
        <taxon>Kitasatosporales</taxon>
        <taxon>Streptomycetaceae</taxon>
        <taxon>Peterkaempfera</taxon>
    </lineage>
</organism>
<proteinExistence type="predicted"/>
<dbReference type="InterPro" id="IPR023213">
    <property type="entry name" value="CAT-like_dom_sf"/>
</dbReference>
<reference evidence="3" key="1">
    <citation type="submission" date="2018-07" db="EMBL/GenBank/DDBJ databases">
        <title>Streptacidiphilus bronchialis DSM 106435 chromosome.</title>
        <authorList>
            <person name="Batra D."/>
            <person name="Gulvik C.A."/>
        </authorList>
    </citation>
    <scope>NUCLEOTIDE SEQUENCE [LARGE SCALE GENOMIC DNA]</scope>
    <source>
        <strain evidence="3">DSM 106435</strain>
    </source>
</reference>
<gene>
    <name evidence="2" type="ORF">C7M71_025855</name>
</gene>
<accession>A0A345T2V9</accession>
<evidence type="ECO:0000313" key="2">
    <source>
        <dbReference type="EMBL" id="AXI80314.1"/>
    </source>
</evidence>
<dbReference type="Gene3D" id="3.30.559.10">
    <property type="entry name" value="Chloramphenicol acetyltransferase-like domain"/>
    <property type="match status" value="2"/>
</dbReference>
<name>A0A345T2V9_9ACTN</name>